<protein>
    <recommendedName>
        <fullName evidence="1">DUF7660 domain-containing protein</fullName>
    </recommendedName>
</protein>
<name>A0A918Z8W1_9GAMM</name>
<gene>
    <name evidence="2" type="ORF">GCM10007167_24150</name>
</gene>
<sequence>MASNDASAMIEQVTDRESFLQFVHALAADREAFEGTATSVDGFQGPWANTSIASFLEAAAAWAEDSAFGARIDPQPLNEWQAFAMFLWAGRSYE</sequence>
<evidence type="ECO:0000313" key="2">
    <source>
        <dbReference type="EMBL" id="GHE41437.1"/>
    </source>
</evidence>
<dbReference type="EMBL" id="BNCF01000016">
    <property type="protein sequence ID" value="GHE41437.1"/>
    <property type="molecule type" value="Genomic_DNA"/>
</dbReference>
<proteinExistence type="predicted"/>
<reference evidence="2" key="2">
    <citation type="submission" date="2020-09" db="EMBL/GenBank/DDBJ databases">
        <authorList>
            <person name="Sun Q."/>
            <person name="Kim S."/>
        </authorList>
    </citation>
    <scope>NUCLEOTIDE SEQUENCE</scope>
    <source>
        <strain evidence="2">KCTC 32020</strain>
    </source>
</reference>
<dbReference type="OrthoDB" id="2628285at2"/>
<dbReference type="Proteomes" id="UP000636453">
    <property type="component" value="Unassembled WGS sequence"/>
</dbReference>
<comment type="caution">
    <text evidence="2">The sequence shown here is derived from an EMBL/GenBank/DDBJ whole genome shotgun (WGS) entry which is preliminary data.</text>
</comment>
<dbReference type="Pfam" id="PF24693">
    <property type="entry name" value="DUF7660"/>
    <property type="match status" value="1"/>
</dbReference>
<dbReference type="AlphaFoldDB" id="A0A918Z8W1"/>
<organism evidence="2 3">
    <name type="scientific">Vulcaniibacterium thermophilum</name>
    <dbReference type="NCBI Taxonomy" id="1169913"/>
    <lineage>
        <taxon>Bacteria</taxon>
        <taxon>Pseudomonadati</taxon>
        <taxon>Pseudomonadota</taxon>
        <taxon>Gammaproteobacteria</taxon>
        <taxon>Lysobacterales</taxon>
        <taxon>Lysobacteraceae</taxon>
        <taxon>Vulcaniibacterium</taxon>
    </lineage>
</organism>
<feature type="domain" description="DUF7660" evidence="1">
    <location>
        <begin position="16"/>
        <end position="94"/>
    </location>
</feature>
<evidence type="ECO:0000259" key="1">
    <source>
        <dbReference type="Pfam" id="PF24693"/>
    </source>
</evidence>
<keyword evidence="3" id="KW-1185">Reference proteome</keyword>
<dbReference type="InterPro" id="IPR056077">
    <property type="entry name" value="DUF7660"/>
</dbReference>
<evidence type="ECO:0000313" key="3">
    <source>
        <dbReference type="Proteomes" id="UP000636453"/>
    </source>
</evidence>
<reference evidence="2" key="1">
    <citation type="journal article" date="2014" name="Int. J. Syst. Evol. Microbiol.">
        <title>Complete genome sequence of Corynebacterium casei LMG S-19264T (=DSM 44701T), isolated from a smear-ripened cheese.</title>
        <authorList>
            <consortium name="US DOE Joint Genome Institute (JGI-PGF)"/>
            <person name="Walter F."/>
            <person name="Albersmeier A."/>
            <person name="Kalinowski J."/>
            <person name="Ruckert C."/>
        </authorList>
    </citation>
    <scope>NUCLEOTIDE SEQUENCE</scope>
    <source>
        <strain evidence="2">KCTC 32020</strain>
    </source>
</reference>
<accession>A0A918Z8W1</accession>